<accession>A0ABR3WKE1</accession>
<dbReference type="SMART" id="SM00827">
    <property type="entry name" value="PKS_AT"/>
    <property type="match status" value="1"/>
</dbReference>
<dbReference type="SUPFAM" id="SSF55048">
    <property type="entry name" value="Probable ACP-binding domain of malonyl-CoA ACP transacylase"/>
    <property type="match status" value="1"/>
</dbReference>
<dbReference type="InterPro" id="IPR013120">
    <property type="entry name" value="FAR_NAD-bd"/>
</dbReference>
<evidence type="ECO:0000313" key="10">
    <source>
        <dbReference type="EMBL" id="KAL1863981.1"/>
    </source>
</evidence>
<dbReference type="InterPro" id="IPR049900">
    <property type="entry name" value="PKS_mFAS_DH"/>
</dbReference>
<dbReference type="Gene3D" id="1.10.1200.10">
    <property type="entry name" value="ACP-like"/>
    <property type="match status" value="1"/>
</dbReference>
<dbReference type="Gene3D" id="3.40.366.10">
    <property type="entry name" value="Malonyl-Coenzyme A Acyl Carrier Protein, domain 2"/>
    <property type="match status" value="1"/>
</dbReference>
<evidence type="ECO:0000256" key="2">
    <source>
        <dbReference type="ARBA" id="ARBA00022553"/>
    </source>
</evidence>
<feature type="compositionally biased region" description="Basic and acidic residues" evidence="6">
    <location>
        <begin position="1326"/>
        <end position="1336"/>
    </location>
</feature>
<dbReference type="Pfam" id="PF00109">
    <property type="entry name" value="ketoacyl-synt"/>
    <property type="match status" value="1"/>
</dbReference>
<feature type="region of interest" description="C-terminal hotdog fold" evidence="5">
    <location>
        <begin position="1281"/>
        <end position="1460"/>
    </location>
</feature>
<evidence type="ECO:0000259" key="8">
    <source>
        <dbReference type="PROSITE" id="PS52004"/>
    </source>
</evidence>
<keyword evidence="2" id="KW-0597">Phosphoprotein</keyword>
<feature type="region of interest" description="Disordered" evidence="6">
    <location>
        <begin position="1599"/>
        <end position="1664"/>
    </location>
</feature>
<feature type="region of interest" description="Disordered" evidence="6">
    <location>
        <begin position="1322"/>
        <end position="1346"/>
    </location>
</feature>
<dbReference type="SUPFAM" id="SSF51735">
    <property type="entry name" value="NAD(P)-binding Rossmann-fold domains"/>
    <property type="match status" value="1"/>
</dbReference>
<sequence length="2123" mass="230961">MEWFDAFKRVRTEFIRDTIIPDGHIVVFGFERPIPPSMAQCLASQVNYDYMAVTSERNEGKKSAQPKASEMHISDRLPTEIPGYSRNDIAIVGMSIKVAGANDLESFWDVLCSGKSQHKEVPKERFTFGNTVFRDAADPLRKWFANLIDDPAEFDHHFFKKSPRESAAMDPQQRHMLQIAYQAVEMSGYFRPRAPSSSSTTATTDEKRRRVGCFIGCSTCDYEHNTACHNTSAFSATGQLRAFVAGKVSHFFGWTGPSVTIDTACSSSAVAVHQACQAILAGDCGAALAGGSFVMAGPQWFEDLSAASFLSPTGQCKPFDAAADGYCRGDGVAAVFLKRLGDALADGDEVLGVIGATTVQQNENCTSIFVPNEPSLSNLFGTVLGKAGLQPGDISVVEAHGTGTAVGDPAEYGAIRHVLGGPNRSKVTGCNAGEEKKKKPLYLGSVKGSVGHTECTAGVVSLIKVALMLNKGMIPPQASFSRINMSMNPRPDDNIVINTGSVKSWDAEFKAALVSSYGASGSNACILLKQAPKNALKTTVDAFPAGLSGLERCQHPFWLSAKEENGLRRYVRALRKFISDGDSYKHGRGRLPMMKLSISLSQQKSRLLDQSLMFKANSLEDLENKLRDYENGASPDLIPISRPSSKPVIFCFGGQVSTSIGLDRGVFEGAAILQNHLKEVDAIARSHITGGILPTVLDKSTQHDPVKLQVALFALQYASARSWMDSGVKPVAVVGHSFGEISAMCVSGVLSLRDAVALVVSRATLVRDAWGADKGAMIAIEADLSDAQELVADSDGKVAIACYNGPRSFTLGGSTAAIVEIEKTIAAAARPIKSKRLDVSNAFHCPLVDPLVPRLDKCAQNIKFSKPEIHIERSTEFFPLRDHLLGPQFVSRHMREPVYFHHAMQRLGATYQQSGAIFLEAGSNSTITNMASRAMGDMSSRFNFQAVNITAPYAYTAENSSTGATRCWNSLVDATVNLWAAGDVDLQHWAHHRSQPRPDGAPLLLPPYQFEPARHWLDRIPITQKLQVLNTSATEAISQENDYMVSANGMVSFGALVSSGEIAGPGDDEPHGAGNDNVLFRVVTQSLQYAKLVKGHRMAHTAGICPAPVQVDLVIEALCMTLPGRPRSSRQQSSLEGSSALLSASHLQPQISDFVCYVPLSYNPARMVWIEIPPVSHACELLQFAHSSVQHGHEHGNDDSRGSKGSFDRDFPFELFSTDLVDERDWESLSRQSSFGNKTKHTTGTVKLVHCNNTSTAREFAQLSRLVNHTQVTQLLQDVGADNVLSHKGVYFMFESIVEYCDEYRGIQRLVSRKDQTAAIVRRPHGHEQISSRQPREEDDELDGRPDYSSWFQPCVADTFAQTAGMWMNCLAADVEPEQLFVFNGFERWLRAPLKQNTTGDEGDNERCERPAELHVLATQHRTSDKTAVSDVFVFDAVTGKLFEGILGMGWVKVPRSHMQETLARLAGSSAGPDHRTVGQDPTVAAVATAENTPLRPSRAPSDEQRVDTPTSRTLAPAITVRSLDVHFKIKQLLAELSGLSINHVGDNSELASLGIDSLMNMELASEIRSTFKIETSESELIQITYVSGLVEYVEKLVGSSTTTTTTNTTTSETQTLFQDESADDQSSSSNSSWGSLAISRNGSSHSEYGTISPMSPSLASRDDEKEPWLKGVLQSPEQLAARKAAVDGYVRTLTQDWADPLENSNIPKTFEAPSAGHRAVVVVTGGTGGLGAHLVARLATDPGVARVVCLNRPNARHPDPLARQMDAVLSKAGLDLSRPQHADAATKLRVFETDLSQPNLGLCADEHAELVAGVTHVVHNAWTMSLAHGLDRFEPQLRIMRRLLDLVRDAALLPLAGGNRSARRAITFQFVSSIGVVGHYPLRKGGPVVPEERVDIDSVLPAGYADAKWACELMLDETLHRWPGLFRPMAVRLGQVAASRSGYWNTAEHVSFIIRSSQTLSVLPDFCGTLGWTPVDDIVSSLADLLFVGNGDKSGIVGCQARPYPIYNIDSPMRTPWREMTAVLAGALGLDLGEAVIPFEEWVQRVRGYGSQTGDGAGGTRNPAYLLIDFLEANFGRISCGGLLLETSHAQEHSPTMRNIKPFSHNMTRLFIQKWKESGFLD</sequence>
<dbReference type="PROSITE" id="PS50075">
    <property type="entry name" value="CARRIER"/>
    <property type="match status" value="1"/>
</dbReference>
<dbReference type="Gene3D" id="3.10.129.110">
    <property type="entry name" value="Polyketide synthase dehydratase"/>
    <property type="match status" value="1"/>
</dbReference>
<dbReference type="InterPro" id="IPR042104">
    <property type="entry name" value="PKS_dehydratase_sf"/>
</dbReference>
<dbReference type="PROSITE" id="PS52004">
    <property type="entry name" value="KS3_2"/>
    <property type="match status" value="1"/>
</dbReference>
<evidence type="ECO:0000259" key="9">
    <source>
        <dbReference type="PROSITE" id="PS52019"/>
    </source>
</evidence>
<dbReference type="InterPro" id="IPR001227">
    <property type="entry name" value="Ac_transferase_dom_sf"/>
</dbReference>
<feature type="compositionally biased region" description="Low complexity" evidence="6">
    <location>
        <begin position="1625"/>
        <end position="1640"/>
    </location>
</feature>
<keyword evidence="11" id="KW-1185">Reference proteome</keyword>
<dbReference type="Pfam" id="PF02801">
    <property type="entry name" value="Ketoacyl-synt_C"/>
    <property type="match status" value="1"/>
</dbReference>
<dbReference type="PANTHER" id="PTHR43775:SF14">
    <property type="entry name" value="ITERATIVE POLYKETIDE SYNTHASE AFOE-RELATED"/>
    <property type="match status" value="1"/>
</dbReference>
<comment type="caution">
    <text evidence="10">The sequence shown here is derived from an EMBL/GenBank/DDBJ whole genome shotgun (WGS) entry which is preliminary data.</text>
</comment>
<dbReference type="PROSITE" id="PS52019">
    <property type="entry name" value="PKS_MFAS_DH"/>
    <property type="match status" value="1"/>
</dbReference>
<dbReference type="InterPro" id="IPR009081">
    <property type="entry name" value="PP-bd_ACP"/>
</dbReference>
<feature type="active site" description="Proton donor; for dehydratase activity" evidence="5">
    <location>
        <position position="1358"/>
    </location>
</feature>
<evidence type="ECO:0000256" key="3">
    <source>
        <dbReference type="ARBA" id="ARBA00022679"/>
    </source>
</evidence>
<dbReference type="Pfam" id="PF00698">
    <property type="entry name" value="Acyl_transf_1"/>
    <property type="match status" value="1"/>
</dbReference>
<dbReference type="CDD" id="cd00833">
    <property type="entry name" value="PKS"/>
    <property type="match status" value="1"/>
</dbReference>
<organism evidence="10 11">
    <name type="scientific">Diaporthe australafricana</name>
    <dbReference type="NCBI Taxonomy" id="127596"/>
    <lineage>
        <taxon>Eukaryota</taxon>
        <taxon>Fungi</taxon>
        <taxon>Dikarya</taxon>
        <taxon>Ascomycota</taxon>
        <taxon>Pezizomycotina</taxon>
        <taxon>Sordariomycetes</taxon>
        <taxon>Sordariomycetidae</taxon>
        <taxon>Diaporthales</taxon>
        <taxon>Diaporthaceae</taxon>
        <taxon>Diaporthe</taxon>
    </lineage>
</organism>
<evidence type="ECO:0000256" key="6">
    <source>
        <dbReference type="SAM" id="MobiDB-lite"/>
    </source>
</evidence>
<dbReference type="SUPFAM" id="SSF47336">
    <property type="entry name" value="ACP-like"/>
    <property type="match status" value="1"/>
</dbReference>
<feature type="domain" description="Ketosynthase family 3 (KS3)" evidence="8">
    <location>
        <begin position="86"/>
        <end position="530"/>
    </location>
</feature>
<evidence type="ECO:0000256" key="5">
    <source>
        <dbReference type="PROSITE-ProRule" id="PRU01363"/>
    </source>
</evidence>
<feature type="region of interest" description="Disordered" evidence="6">
    <location>
        <begin position="1489"/>
        <end position="1512"/>
    </location>
</feature>
<dbReference type="Pfam" id="PF07993">
    <property type="entry name" value="NAD_binding_4"/>
    <property type="match status" value="1"/>
</dbReference>
<dbReference type="SUPFAM" id="SSF52151">
    <property type="entry name" value="FabD/lysophospholipase-like"/>
    <property type="match status" value="1"/>
</dbReference>
<protein>
    <submittedName>
        <fullName evidence="10">Type I Iterative PKS</fullName>
    </submittedName>
</protein>
<dbReference type="Gene3D" id="3.40.50.720">
    <property type="entry name" value="NAD(P)-binding Rossmann-like Domain"/>
    <property type="match status" value="1"/>
</dbReference>
<dbReference type="InterPro" id="IPR014030">
    <property type="entry name" value="Ketoacyl_synth_N"/>
</dbReference>
<keyword evidence="1" id="KW-0596">Phosphopantetheine</keyword>
<feature type="domain" description="Carrier" evidence="7">
    <location>
        <begin position="1524"/>
        <end position="1598"/>
    </location>
</feature>
<feature type="compositionally biased region" description="Low complexity" evidence="6">
    <location>
        <begin position="1600"/>
        <end position="1616"/>
    </location>
</feature>
<keyword evidence="3" id="KW-0808">Transferase</keyword>
<dbReference type="Gene3D" id="3.40.47.10">
    <property type="match status" value="1"/>
</dbReference>
<evidence type="ECO:0000259" key="7">
    <source>
        <dbReference type="PROSITE" id="PS50075"/>
    </source>
</evidence>
<keyword evidence="4" id="KW-0012">Acyltransferase</keyword>
<evidence type="ECO:0000256" key="4">
    <source>
        <dbReference type="ARBA" id="ARBA00023315"/>
    </source>
</evidence>
<dbReference type="Pfam" id="PF00550">
    <property type="entry name" value="PP-binding"/>
    <property type="match status" value="1"/>
</dbReference>
<feature type="domain" description="PKS/mFAS DH" evidence="9">
    <location>
        <begin position="1060"/>
        <end position="1460"/>
    </location>
</feature>
<dbReference type="PROSITE" id="PS00606">
    <property type="entry name" value="KS3_1"/>
    <property type="match status" value="1"/>
</dbReference>
<dbReference type="InterPro" id="IPR016039">
    <property type="entry name" value="Thiolase-like"/>
</dbReference>
<dbReference type="PANTHER" id="PTHR43775">
    <property type="entry name" value="FATTY ACID SYNTHASE"/>
    <property type="match status" value="1"/>
</dbReference>
<feature type="compositionally biased region" description="Polar residues" evidence="6">
    <location>
        <begin position="1641"/>
        <end position="1659"/>
    </location>
</feature>
<dbReference type="InterPro" id="IPR016036">
    <property type="entry name" value="Malonyl_transacylase_ACP-bd"/>
</dbReference>
<dbReference type="InterPro" id="IPR014043">
    <property type="entry name" value="Acyl_transferase_dom"/>
</dbReference>
<feature type="region of interest" description="N-terminal hotdog fold" evidence="5">
    <location>
        <begin position="1060"/>
        <end position="1253"/>
    </location>
</feature>
<dbReference type="InterPro" id="IPR016035">
    <property type="entry name" value="Acyl_Trfase/lysoPLipase"/>
</dbReference>
<dbReference type="EMBL" id="JAWRVE010000072">
    <property type="protein sequence ID" value="KAL1863981.1"/>
    <property type="molecule type" value="Genomic_DNA"/>
</dbReference>
<dbReference type="Proteomes" id="UP001583177">
    <property type="component" value="Unassembled WGS sequence"/>
</dbReference>
<feature type="active site" description="Proton acceptor; for dehydratase activity" evidence="5">
    <location>
        <position position="1096"/>
    </location>
</feature>
<dbReference type="InterPro" id="IPR014031">
    <property type="entry name" value="Ketoacyl_synth_C"/>
</dbReference>
<name>A0ABR3WKE1_9PEZI</name>
<evidence type="ECO:0000256" key="1">
    <source>
        <dbReference type="ARBA" id="ARBA00022450"/>
    </source>
</evidence>
<dbReference type="InterPro" id="IPR018201">
    <property type="entry name" value="Ketoacyl_synth_AS"/>
</dbReference>
<dbReference type="SMART" id="SM00825">
    <property type="entry name" value="PKS_KS"/>
    <property type="match status" value="1"/>
</dbReference>
<dbReference type="InterPro" id="IPR020841">
    <property type="entry name" value="PKS_Beta-ketoAc_synthase_dom"/>
</dbReference>
<dbReference type="SUPFAM" id="SSF53901">
    <property type="entry name" value="Thiolase-like"/>
    <property type="match status" value="1"/>
</dbReference>
<dbReference type="InterPro" id="IPR036736">
    <property type="entry name" value="ACP-like_sf"/>
</dbReference>
<proteinExistence type="predicted"/>
<reference evidence="10 11" key="1">
    <citation type="journal article" date="2024" name="IMA Fungus">
        <title>IMA Genome - F19 : A genome assembly and annotation guide to empower mycologists, including annotated draft genome sequences of Ceratocystis pirilliformis, Diaporthe australafricana, Fusarium ophioides, Paecilomyces lecythidis, and Sporothrix stenoceras.</title>
        <authorList>
            <person name="Aylward J."/>
            <person name="Wilson A.M."/>
            <person name="Visagie C.M."/>
            <person name="Spraker J."/>
            <person name="Barnes I."/>
            <person name="Buitendag C."/>
            <person name="Ceriani C."/>
            <person name="Del Mar Angel L."/>
            <person name="du Plessis D."/>
            <person name="Fuchs T."/>
            <person name="Gasser K."/>
            <person name="Kramer D."/>
            <person name="Li W."/>
            <person name="Munsamy K."/>
            <person name="Piso A."/>
            <person name="Price J.L."/>
            <person name="Sonnekus B."/>
            <person name="Thomas C."/>
            <person name="van der Nest A."/>
            <person name="van Dijk A."/>
            <person name="van Heerden A."/>
            <person name="van Vuuren N."/>
            <person name="Yilmaz N."/>
            <person name="Duong T.A."/>
            <person name="van der Merwe N.A."/>
            <person name="Wingfield M.J."/>
            <person name="Wingfield B.D."/>
        </authorList>
    </citation>
    <scope>NUCLEOTIDE SEQUENCE [LARGE SCALE GENOMIC DNA]</scope>
    <source>
        <strain evidence="10 11">CMW 18300</strain>
    </source>
</reference>
<evidence type="ECO:0000313" key="11">
    <source>
        <dbReference type="Proteomes" id="UP001583177"/>
    </source>
</evidence>
<dbReference type="Gene3D" id="3.30.70.3290">
    <property type="match status" value="1"/>
</dbReference>
<dbReference type="InterPro" id="IPR036291">
    <property type="entry name" value="NAD(P)-bd_dom_sf"/>
</dbReference>
<gene>
    <name evidence="10" type="ORF">Daus18300_007946</name>
</gene>
<dbReference type="InterPro" id="IPR050091">
    <property type="entry name" value="PKS_NRPS_Biosynth_Enz"/>
</dbReference>